<dbReference type="AlphaFoldDB" id="A0A0D1Y709"/>
<proteinExistence type="predicted"/>
<dbReference type="EMBL" id="KN847500">
    <property type="protein sequence ID" value="KIW10676.1"/>
    <property type="molecule type" value="Genomic_DNA"/>
</dbReference>
<evidence type="ECO:0000313" key="1">
    <source>
        <dbReference type="EMBL" id="KIW10676.1"/>
    </source>
</evidence>
<dbReference type="OrthoDB" id="4159979at2759"/>
<protein>
    <submittedName>
        <fullName evidence="1">Uncharacterized protein</fullName>
    </submittedName>
</protein>
<sequence length="94" mass="10723">MAQRMKSLNTQLRKKGLEIVQESNDPEFGPVYTITPKKPGITNSDLAYRLYYWGETAKWSATRRKAIEKATNRINRIKAQDAASRKESSESSSE</sequence>
<name>A0A0D1Y709_9EURO</name>
<reference evidence="1 2" key="1">
    <citation type="submission" date="2015-01" db="EMBL/GenBank/DDBJ databases">
        <title>The Genome Sequence of Exophiala spinifera CBS89968.</title>
        <authorList>
            <consortium name="The Broad Institute Genomics Platform"/>
            <person name="Cuomo C."/>
            <person name="de Hoog S."/>
            <person name="Gorbushina A."/>
            <person name="Stielow B."/>
            <person name="Teixiera M."/>
            <person name="Abouelleil A."/>
            <person name="Chapman S.B."/>
            <person name="Priest M."/>
            <person name="Young S.K."/>
            <person name="Wortman J."/>
            <person name="Nusbaum C."/>
            <person name="Birren B."/>
        </authorList>
    </citation>
    <scope>NUCLEOTIDE SEQUENCE [LARGE SCALE GENOMIC DNA]</scope>
    <source>
        <strain evidence="1 2">CBS 89968</strain>
    </source>
</reference>
<dbReference type="RefSeq" id="XP_016230892.1">
    <property type="nucleotide sequence ID" value="XM_016385948.1"/>
</dbReference>
<dbReference type="HOGENOM" id="CLU_174947_0_0_1"/>
<dbReference type="Proteomes" id="UP000053328">
    <property type="component" value="Unassembled WGS sequence"/>
</dbReference>
<evidence type="ECO:0000313" key="2">
    <source>
        <dbReference type="Proteomes" id="UP000053328"/>
    </source>
</evidence>
<organism evidence="1 2">
    <name type="scientific">Exophiala spinifera</name>
    <dbReference type="NCBI Taxonomy" id="91928"/>
    <lineage>
        <taxon>Eukaryota</taxon>
        <taxon>Fungi</taxon>
        <taxon>Dikarya</taxon>
        <taxon>Ascomycota</taxon>
        <taxon>Pezizomycotina</taxon>
        <taxon>Eurotiomycetes</taxon>
        <taxon>Chaetothyriomycetidae</taxon>
        <taxon>Chaetothyriales</taxon>
        <taxon>Herpotrichiellaceae</taxon>
        <taxon>Exophiala</taxon>
    </lineage>
</organism>
<gene>
    <name evidence="1" type="ORF">PV08_11640</name>
</gene>
<dbReference type="GeneID" id="27338723"/>
<accession>A0A0D1Y709</accession>
<keyword evidence="2" id="KW-1185">Reference proteome</keyword>
<dbReference type="VEuPathDB" id="FungiDB:PV08_11640"/>